<reference evidence="6 7" key="1">
    <citation type="journal article" date="2009" name="Stand. Genomic Sci.">
        <title>Complete genome sequence of Acidimicrobium ferrooxidans type strain (ICP).</title>
        <authorList>
            <person name="Clum A."/>
            <person name="Nolan M."/>
            <person name="Lang E."/>
            <person name="Glavina Del Rio T."/>
            <person name="Tice H."/>
            <person name="Copeland A."/>
            <person name="Cheng J.F."/>
            <person name="Lucas S."/>
            <person name="Chen F."/>
            <person name="Bruce D."/>
            <person name="Goodwin L."/>
            <person name="Pitluck S."/>
            <person name="Ivanova N."/>
            <person name="Mavrommatis K."/>
            <person name="Mikhailova N."/>
            <person name="Pati A."/>
            <person name="Chen A."/>
            <person name="Palaniappan K."/>
            <person name="Goker M."/>
            <person name="Spring S."/>
            <person name="Land M."/>
            <person name="Hauser L."/>
            <person name="Chang Y.J."/>
            <person name="Jeffries C.C."/>
            <person name="Chain P."/>
            <person name="Bristow J."/>
            <person name="Eisen J.A."/>
            <person name="Markowitz V."/>
            <person name="Hugenholtz P."/>
            <person name="Kyrpides N.C."/>
            <person name="Klenk H.P."/>
            <person name="Lapidus A."/>
        </authorList>
    </citation>
    <scope>NUCLEOTIDE SEQUENCE [LARGE SCALE GENOMIC DNA]</scope>
    <source>
        <strain evidence="7">DSM 10331 / JCM 15462 / NBRC 103882 / ICP</strain>
    </source>
</reference>
<dbReference type="STRING" id="525909.Afer_0665"/>
<feature type="signal peptide" evidence="4">
    <location>
        <begin position="1"/>
        <end position="23"/>
    </location>
</feature>
<dbReference type="PROSITE" id="PS51257">
    <property type="entry name" value="PROKAR_LIPOPROTEIN"/>
    <property type="match status" value="1"/>
</dbReference>
<name>C7LY11_ACIFD</name>
<sequence>MQRRHRRALALTAALGLTAAACGSTTSTSSTTTSSTAPTTVTVAYVPLPLFAPLFVAEAHGYFAAEHIKVNLQVVANGQSAITLAATNRVQVVLGGFSAGLFNAIHQGLDVRVVGSMAEEAPGAAANGLVGSAAAHITSLSQLAGQRIAVAGGQGSAGAYLTALALEKAHLSLARVTLVNVNFPEQGAALANGGVAAAYMATPFLQAAVAQHQGTVLAGAPVGIAVTGIIYGGSFIHTSAAQRFFDALAKGAQDLQGSAATSAANLAIIAKATGESLSLLRSEPPNVFSPTLAPQSSVLSSMQSVYLGAGNLDYHTPMPMSQVVDAQFANQAP</sequence>
<comment type="similarity">
    <text evidence="2">Belongs to the bacterial solute-binding protein SsuA/TauA family.</text>
</comment>
<dbReference type="eggNOG" id="COG0715">
    <property type="taxonomic scope" value="Bacteria"/>
</dbReference>
<dbReference type="InterPro" id="IPR015168">
    <property type="entry name" value="SsuA/THI5"/>
</dbReference>
<dbReference type="KEGG" id="afo:Afer_0665"/>
<dbReference type="Gene3D" id="3.40.190.10">
    <property type="entry name" value="Periplasmic binding protein-like II"/>
    <property type="match status" value="2"/>
</dbReference>
<dbReference type="HOGENOM" id="CLU_028871_7_0_11"/>
<dbReference type="PANTHER" id="PTHR30024">
    <property type="entry name" value="ALIPHATIC SULFONATES-BINDING PROTEIN-RELATED"/>
    <property type="match status" value="1"/>
</dbReference>
<dbReference type="Pfam" id="PF09084">
    <property type="entry name" value="NMT1"/>
    <property type="match status" value="1"/>
</dbReference>
<organism evidence="6 7">
    <name type="scientific">Acidimicrobium ferrooxidans (strain DSM 10331 / JCM 15462 / NBRC 103882 / ICP)</name>
    <dbReference type="NCBI Taxonomy" id="525909"/>
    <lineage>
        <taxon>Bacteria</taxon>
        <taxon>Bacillati</taxon>
        <taxon>Actinomycetota</taxon>
        <taxon>Acidimicrobiia</taxon>
        <taxon>Acidimicrobiales</taxon>
        <taxon>Acidimicrobiaceae</taxon>
        <taxon>Acidimicrobium</taxon>
    </lineage>
</organism>
<dbReference type="SUPFAM" id="SSF53850">
    <property type="entry name" value="Periplasmic binding protein-like II"/>
    <property type="match status" value="1"/>
</dbReference>
<evidence type="ECO:0000256" key="3">
    <source>
        <dbReference type="ARBA" id="ARBA00022729"/>
    </source>
</evidence>
<gene>
    <name evidence="6" type="ordered locus">Afer_0665</name>
</gene>
<dbReference type="GO" id="GO:0042597">
    <property type="term" value="C:periplasmic space"/>
    <property type="evidence" value="ECO:0007669"/>
    <property type="project" value="UniProtKB-SubCell"/>
</dbReference>
<feature type="domain" description="SsuA/THI5-like" evidence="5">
    <location>
        <begin position="51"/>
        <end position="255"/>
    </location>
</feature>
<evidence type="ECO:0000313" key="6">
    <source>
        <dbReference type="EMBL" id="ACU53619.1"/>
    </source>
</evidence>
<evidence type="ECO:0000256" key="1">
    <source>
        <dbReference type="ARBA" id="ARBA00004418"/>
    </source>
</evidence>
<dbReference type="EMBL" id="CP001631">
    <property type="protein sequence ID" value="ACU53619.1"/>
    <property type="molecule type" value="Genomic_DNA"/>
</dbReference>
<evidence type="ECO:0000256" key="4">
    <source>
        <dbReference type="SAM" id="SignalP"/>
    </source>
</evidence>
<dbReference type="OrthoDB" id="7808807at2"/>
<evidence type="ECO:0000259" key="5">
    <source>
        <dbReference type="Pfam" id="PF09084"/>
    </source>
</evidence>
<comment type="subcellular location">
    <subcellularLocation>
        <location evidence="1">Periplasm</location>
    </subcellularLocation>
</comment>
<proteinExistence type="inferred from homology"/>
<feature type="chain" id="PRO_5038782627" evidence="4">
    <location>
        <begin position="24"/>
        <end position="333"/>
    </location>
</feature>
<accession>C7LY11</accession>
<dbReference type="PANTHER" id="PTHR30024:SF47">
    <property type="entry name" value="TAURINE-BINDING PERIPLASMIC PROTEIN"/>
    <property type="match status" value="1"/>
</dbReference>
<keyword evidence="3 4" id="KW-0732">Signal</keyword>
<protein>
    <submittedName>
        <fullName evidence="6">NMT1/THI5 like domain protein</fullName>
    </submittedName>
</protein>
<evidence type="ECO:0000256" key="2">
    <source>
        <dbReference type="ARBA" id="ARBA00010742"/>
    </source>
</evidence>
<dbReference type="Proteomes" id="UP000000771">
    <property type="component" value="Chromosome"/>
</dbReference>
<evidence type="ECO:0000313" key="7">
    <source>
        <dbReference type="Proteomes" id="UP000000771"/>
    </source>
</evidence>
<keyword evidence="7" id="KW-1185">Reference proteome</keyword>
<dbReference type="AlphaFoldDB" id="C7LY11"/>